<dbReference type="AlphaFoldDB" id="A0A5K0Z3F3"/>
<feature type="region of interest" description="Disordered" evidence="1">
    <location>
        <begin position="181"/>
        <end position="205"/>
    </location>
</feature>
<feature type="compositionally biased region" description="Basic and acidic residues" evidence="1">
    <location>
        <begin position="100"/>
        <end position="114"/>
    </location>
</feature>
<feature type="compositionally biased region" description="Basic and acidic residues" evidence="1">
    <location>
        <begin position="125"/>
        <end position="139"/>
    </location>
</feature>
<organism evidence="3">
    <name type="scientific">Nymphaea colorata</name>
    <name type="common">pocket water lily</name>
    <dbReference type="NCBI Taxonomy" id="210225"/>
    <lineage>
        <taxon>Eukaryota</taxon>
        <taxon>Viridiplantae</taxon>
        <taxon>Streptophyta</taxon>
        <taxon>Embryophyta</taxon>
        <taxon>Tracheophyta</taxon>
        <taxon>Spermatophyta</taxon>
        <taxon>Magnoliopsida</taxon>
        <taxon>Nymphaeales</taxon>
        <taxon>Nymphaeaceae</taxon>
        <taxon>Nymphaea</taxon>
    </lineage>
</organism>
<evidence type="ECO:0000259" key="2">
    <source>
        <dbReference type="Pfam" id="PF00462"/>
    </source>
</evidence>
<dbReference type="InterPro" id="IPR036249">
    <property type="entry name" value="Thioredoxin-like_sf"/>
</dbReference>
<dbReference type="CDD" id="cd03031">
    <property type="entry name" value="GRX_GRX_like"/>
    <property type="match status" value="1"/>
</dbReference>
<dbReference type="PANTHER" id="PTHR45669:SF7">
    <property type="entry name" value="F1N19.7"/>
    <property type="match status" value="1"/>
</dbReference>
<dbReference type="Pfam" id="PF23733">
    <property type="entry name" value="GRXCR1-2_C"/>
    <property type="match status" value="1"/>
</dbReference>
<feature type="domain" description="Glutaredoxin" evidence="2">
    <location>
        <begin position="212"/>
        <end position="278"/>
    </location>
</feature>
<dbReference type="PANTHER" id="PTHR45669">
    <property type="entry name" value="GLUTAREDOXIN DOMAIN-CONTAINING CYSTEINE-RICH PROTEIN CG12206-RELATED"/>
    <property type="match status" value="1"/>
</dbReference>
<proteinExistence type="predicted"/>
<dbReference type="Pfam" id="PF00462">
    <property type="entry name" value="Glutaredoxin"/>
    <property type="match status" value="1"/>
</dbReference>
<reference evidence="3" key="1">
    <citation type="submission" date="2019-09" db="EMBL/GenBank/DDBJ databases">
        <authorList>
            <person name="Zhang L."/>
        </authorList>
    </citation>
    <scope>NUCLEOTIDE SEQUENCE</scope>
</reference>
<feature type="compositionally biased region" description="Basic and acidic residues" evidence="1">
    <location>
        <begin position="80"/>
        <end position="93"/>
    </location>
</feature>
<accession>A0A5K0Z3F3</accession>
<sequence length="356" mass="39875">MGCVSSKHVEPMDVYRPTGASLALFNLESIEEPWLKQQQQQQHLQPKSGKGMEVPKPLLEKLNTFELAPDAPHSWSEVSKALEDLKPTLDQKPKAQPGPETEKRPGESPAEEKTQPISKKQSFHTLEELDAKLTQKPEPKPPQPTSQNAVSSAAKPILDSTQAGKLKDNYFIVMDRLQRNKDDNSMPRFPRRKRDPLEGLPEKCPPTGADKVVLYTTTLRGVRRTFEDCKRAKSVMEGYRVTVDERDVSLHQDYLTELRELLGEGVFVPRLFIKGRYVGGVEEMVDLNERGKLGEMLDTVGPKGENSGEACEACGDLRFIPCLDCSGSCKVVDEKEVFVRCTRCNENGLIMCPVCH</sequence>
<dbReference type="Gramene" id="NC13G0027730.1">
    <property type="protein sequence ID" value="NC13G0027730.1:cds"/>
    <property type="gene ID" value="NC13G0027730"/>
</dbReference>
<gene>
    <name evidence="3" type="ORF">NYM_LOCUS9511</name>
</gene>
<dbReference type="InterPro" id="IPR002109">
    <property type="entry name" value="Glutaredoxin"/>
</dbReference>
<dbReference type="PROSITE" id="PS51354">
    <property type="entry name" value="GLUTAREDOXIN_2"/>
    <property type="match status" value="1"/>
</dbReference>
<evidence type="ECO:0000313" key="3">
    <source>
        <dbReference type="EMBL" id="VVV84923.1"/>
    </source>
</evidence>
<dbReference type="OMA" id="NAIQEPW"/>
<dbReference type="SUPFAM" id="SSF52833">
    <property type="entry name" value="Thioredoxin-like"/>
    <property type="match status" value="1"/>
</dbReference>
<feature type="compositionally biased region" description="Polar residues" evidence="1">
    <location>
        <begin position="115"/>
        <end position="124"/>
    </location>
</feature>
<name>A0A5K0Z3F3_9MAGN</name>
<protein>
    <recommendedName>
        <fullName evidence="2">Glutaredoxin domain-containing protein</fullName>
    </recommendedName>
</protein>
<feature type="region of interest" description="Disordered" evidence="1">
    <location>
        <begin position="35"/>
        <end position="160"/>
    </location>
</feature>
<dbReference type="OrthoDB" id="423313at2759"/>
<evidence type="ECO:0000256" key="1">
    <source>
        <dbReference type="SAM" id="MobiDB-lite"/>
    </source>
</evidence>
<dbReference type="EMBL" id="LR721778">
    <property type="protein sequence ID" value="VVV84923.1"/>
    <property type="molecule type" value="Genomic_DNA"/>
</dbReference>
<dbReference type="Gene3D" id="3.40.30.10">
    <property type="entry name" value="Glutaredoxin"/>
    <property type="match status" value="1"/>
</dbReference>